<dbReference type="Proteomes" id="UP000664771">
    <property type="component" value="Unassembled WGS sequence"/>
</dbReference>
<dbReference type="SUPFAM" id="SSF160631">
    <property type="entry name" value="SMI1/KNR4-like"/>
    <property type="match status" value="1"/>
</dbReference>
<name>A0ABS3M1J0_9PROT</name>
<proteinExistence type="predicted"/>
<protein>
    <recommendedName>
        <fullName evidence="3">Knr4/Smi1-like domain-containing protein</fullName>
    </recommendedName>
</protein>
<keyword evidence="2" id="KW-1185">Reference proteome</keyword>
<accession>A0ABS3M1J0</accession>
<comment type="caution">
    <text evidence="1">The sequence shown here is derived from an EMBL/GenBank/DDBJ whole genome shotgun (WGS) entry which is preliminary data.</text>
</comment>
<dbReference type="EMBL" id="JAFVMF010000044">
    <property type="protein sequence ID" value="MBO1362049.1"/>
    <property type="molecule type" value="Genomic_DNA"/>
</dbReference>
<organism evidence="1 2">
    <name type="scientific">Acetobacter sacchari</name>
    <dbReference type="NCBI Taxonomy" id="2661687"/>
    <lineage>
        <taxon>Bacteria</taxon>
        <taxon>Pseudomonadati</taxon>
        <taxon>Pseudomonadota</taxon>
        <taxon>Alphaproteobacteria</taxon>
        <taxon>Acetobacterales</taxon>
        <taxon>Acetobacteraceae</taxon>
        <taxon>Acetobacter</taxon>
    </lineage>
</organism>
<reference evidence="1 2" key="1">
    <citation type="submission" date="2021-03" db="EMBL/GenBank/DDBJ databases">
        <title>The complete genome sequence of Acetobacter sacchari TBRC 11175.</title>
        <authorList>
            <person name="Charoenyingcharoen P."/>
            <person name="Yukphan P."/>
        </authorList>
    </citation>
    <scope>NUCLEOTIDE SEQUENCE [LARGE SCALE GENOMIC DNA]</scope>
    <source>
        <strain evidence="1 2">TBRC 11175</strain>
    </source>
</reference>
<sequence length="165" mass="19240">MNTFIDDLSSGKPYDQGKITGYSDDEISKIERLYDIKVNGFFRSFLKFSGRCCGGLLGDDPIILYRNSWTVRAQLLFQIGLFDEMQENSHYEYLKYKPFCFSLEGEIQYYFIMTSHRDSESVFSFNENTGDITNRFIIMKDYIKKIIQNHTDVNNHAASGELIKI</sequence>
<dbReference type="InterPro" id="IPR037883">
    <property type="entry name" value="Knr4/Smi1-like_sf"/>
</dbReference>
<gene>
    <name evidence="1" type="ORF">J2D73_19905</name>
</gene>
<dbReference type="RefSeq" id="WP_207884135.1">
    <property type="nucleotide sequence ID" value="NZ_JAFVMF010000044.1"/>
</dbReference>
<evidence type="ECO:0000313" key="1">
    <source>
        <dbReference type="EMBL" id="MBO1362049.1"/>
    </source>
</evidence>
<evidence type="ECO:0000313" key="2">
    <source>
        <dbReference type="Proteomes" id="UP000664771"/>
    </source>
</evidence>
<evidence type="ECO:0008006" key="3">
    <source>
        <dbReference type="Google" id="ProtNLM"/>
    </source>
</evidence>